<dbReference type="InterPro" id="IPR011604">
    <property type="entry name" value="PDDEXK-like_dom_sf"/>
</dbReference>
<dbReference type="InterPro" id="IPR038726">
    <property type="entry name" value="PDDEXK_AddAB-type"/>
</dbReference>
<gene>
    <name evidence="2" type="ORF">EUB48_09490</name>
</gene>
<proteinExistence type="predicted"/>
<accession>A0A515DH28</accession>
<keyword evidence="3" id="KW-1185">Reference proteome</keyword>
<dbReference type="OrthoDB" id="9761147at2"/>
<reference evidence="2 3" key="1">
    <citation type="submission" date="2019-01" db="EMBL/GenBank/DDBJ databases">
        <title>Genomic insights into a novel species Rhodoferax sp.</title>
        <authorList>
            <person name="Jin L."/>
        </authorList>
    </citation>
    <scope>NUCLEOTIDE SEQUENCE [LARGE SCALE GENOMIC DNA]</scope>
    <source>
        <strain evidence="2 3">CHu59-6-5</strain>
    </source>
</reference>
<dbReference type="InterPro" id="IPR027417">
    <property type="entry name" value="P-loop_NTPase"/>
</dbReference>
<dbReference type="SUPFAM" id="SSF52540">
    <property type="entry name" value="P-loop containing nucleoside triphosphate hydrolases"/>
    <property type="match status" value="1"/>
</dbReference>
<dbReference type="Proteomes" id="UP000316798">
    <property type="component" value="Chromosome"/>
</dbReference>
<dbReference type="KEGG" id="rhf:EUB48_09490"/>
<evidence type="ECO:0000313" key="3">
    <source>
        <dbReference type="Proteomes" id="UP000316798"/>
    </source>
</evidence>
<dbReference type="AlphaFoldDB" id="A0A515DH28"/>
<feature type="domain" description="PD-(D/E)XK endonuclease-like" evidence="1">
    <location>
        <begin position="611"/>
        <end position="859"/>
    </location>
</feature>
<evidence type="ECO:0000313" key="2">
    <source>
        <dbReference type="EMBL" id="QDL39731.1"/>
    </source>
</evidence>
<dbReference type="Gene3D" id="3.90.320.10">
    <property type="match status" value="1"/>
</dbReference>
<protein>
    <submittedName>
        <fullName evidence="2">PD-(D/E)XK nuclease family protein</fullName>
    </submittedName>
</protein>
<evidence type="ECO:0000259" key="1">
    <source>
        <dbReference type="Pfam" id="PF12705"/>
    </source>
</evidence>
<name>A0A515DH28_9BURK</name>
<sequence length="866" mass="93202">MAPGHPVRALWLDPQDGLIARIAAAIEHCTAQPALHPVQTVVLLPYAQLMPLAQTLWSQVMQGGFAPRFETTRNWARSMTGFMPGPDDITFDAARDGLTAQTLLERAGLGAQRDALAGRLVESAQQLAALVAAVAPVQRPAWVARARAVVASGLDAPVLALESAVARVALEWAAASSYATDALFAAVTADAAGGAGLDCLVVLEGFQAEPLAQALQAQMGDKACSTALPAQAARGSIALHAARDLEDEAQRAAACVLRHVEAGRTPVALAATDRVLTRRVRAMLDTQGIAIRDENGWTLSTTRAAAHVMGALRACRWDASSDAVLDWLKNAPAFAQDPVLLLEKSLRRAGVQAWRAWSAPDPLANPSQPGLAALTALTLEVNRLLQTLQRARPLVQWLQGLHALLQASGQWDLLAGDAAGDKLLAVLRLSPAEQGAFEQSLAPTAWATRRLDLAQFTAWVNDALEAAKFVPSHTSLAGDEQVVILPMSQLLARPFAAVVLPGCDEVRLAVSPEPPGPWTAAQRAALALPTREALAQAVRAAWRDVLQTPHCDVLWRHSDDTGEPLLPSPLVQELLLEGLAPTAMDPREHRAVSSQPAPKPQPMAPALPVQRLSASAYEDLRRCPYRFFALRQLGLKEADELEGEVDKRDFGLWLHAVLKTFHEALKAAPAYDLPARVAMINAAAEEVTQAMHLGEDEFLPFAAAWPQVRDGYLDWLVKHEASGARFEQAEVWQEQPLGPLTLIGQIDRIDQDADDAVLLIDYKTEALAKTRDRVRQPTEDTQLAFYAALQPHDTLRAAYLNVGEKGATTAVEQPAVVQVRDALIAGILHDMQRIREAAALPALGEGSACDFCAARGLCRKDFWDAA</sequence>
<dbReference type="Pfam" id="PF12705">
    <property type="entry name" value="PDDEXK_1"/>
    <property type="match status" value="1"/>
</dbReference>
<dbReference type="EMBL" id="CP035503">
    <property type="protein sequence ID" value="QDL39731.1"/>
    <property type="molecule type" value="Genomic_DNA"/>
</dbReference>
<organism evidence="2 3">
    <name type="scientific">Rhodoferax sediminis</name>
    <dbReference type="NCBI Taxonomy" id="2509614"/>
    <lineage>
        <taxon>Bacteria</taxon>
        <taxon>Pseudomonadati</taxon>
        <taxon>Pseudomonadota</taxon>
        <taxon>Betaproteobacteria</taxon>
        <taxon>Burkholderiales</taxon>
        <taxon>Comamonadaceae</taxon>
        <taxon>Rhodoferax</taxon>
    </lineage>
</organism>